<accession>A0ACC2A8G9</accession>
<organism evidence="1 2">
    <name type="scientific">Diphasiastrum complanatum</name>
    <name type="common">Issler's clubmoss</name>
    <name type="synonym">Lycopodium complanatum</name>
    <dbReference type="NCBI Taxonomy" id="34168"/>
    <lineage>
        <taxon>Eukaryota</taxon>
        <taxon>Viridiplantae</taxon>
        <taxon>Streptophyta</taxon>
        <taxon>Embryophyta</taxon>
        <taxon>Tracheophyta</taxon>
        <taxon>Lycopodiopsida</taxon>
        <taxon>Lycopodiales</taxon>
        <taxon>Lycopodiaceae</taxon>
        <taxon>Lycopodioideae</taxon>
        <taxon>Diphasiastrum</taxon>
    </lineage>
</organism>
<evidence type="ECO:0000313" key="2">
    <source>
        <dbReference type="Proteomes" id="UP001162992"/>
    </source>
</evidence>
<protein>
    <submittedName>
        <fullName evidence="1">Uncharacterized protein</fullName>
    </submittedName>
</protein>
<gene>
    <name evidence="1" type="ORF">O6H91_23G015900</name>
</gene>
<reference evidence="2" key="1">
    <citation type="journal article" date="2024" name="Proc. Natl. Acad. Sci. U.S.A.">
        <title>Extraordinary preservation of gene collinearity over three hundred million years revealed in homosporous lycophytes.</title>
        <authorList>
            <person name="Li C."/>
            <person name="Wickell D."/>
            <person name="Kuo L.Y."/>
            <person name="Chen X."/>
            <person name="Nie B."/>
            <person name="Liao X."/>
            <person name="Peng D."/>
            <person name="Ji J."/>
            <person name="Jenkins J."/>
            <person name="Williams M."/>
            <person name="Shu S."/>
            <person name="Plott C."/>
            <person name="Barry K."/>
            <person name="Rajasekar S."/>
            <person name="Grimwood J."/>
            <person name="Han X."/>
            <person name="Sun S."/>
            <person name="Hou Z."/>
            <person name="He W."/>
            <person name="Dai G."/>
            <person name="Sun C."/>
            <person name="Schmutz J."/>
            <person name="Leebens-Mack J.H."/>
            <person name="Li F.W."/>
            <person name="Wang L."/>
        </authorList>
    </citation>
    <scope>NUCLEOTIDE SEQUENCE [LARGE SCALE GENOMIC DNA]</scope>
    <source>
        <strain evidence="2">cv. PW_Plant_1</strain>
    </source>
</reference>
<sequence length="715" mass="79729">MNLRLQSLLNEAASVPFWEWAAVFGLLITLFLYHVLDFHFFGDLLCGLRGDVVRLYYSPSSKLAADLVSKCNVLKSRYSPTPWLRSPHLQIAFLHYLGRAPIVNYSRQLFSTPDGGTIALDWVKSIGKGYHMTKEQFPASDETPIVVVIPGLTSDSTDAYVKHLVAMLYSHGWKAVVANHRGLGGVSITSDCFYNAGWTEDLRRIVAHLHIETPKARLFAIGTSIGANILVKYLGEEGKNTPLSGATAICCPWDLVVCDRFIHRGGVQKIYNTILTTGLRDYARQHQSVFSRMTDWQMIDKSRTIRDFDNFCTRLVGNYETVDTYYRRCSSIHFLEGVSVPLLCISSLDDPVCTKEAIPWDECSTHPYVILAVARHGSHIAFFEGLTASSMWWVRSVTEFLTVLLSSSSNDVQEKMKESDMNLHLSSEIDKGPYLKMSETGKVSAGSTYSESILEVPPMPAPVSDQLDCSPSPSAHYEPSEIARDLDTPKNIDVHPTELNLSSNIQSENEIGEFREHDTSTPVRENEPATSVIQLQLQSQAELLALRSVLFQLLEQVQTFDFSAKRSNIVQSNESETSLPKNALLPCESSPASLSTPTMEPQALEHQSMACSSNGFSKTILCLSKKDNHLKSENPSLLRPKGGSQKHGRAKNESQVLEYISPILGSIKGLIAQSKWTLWLVAYVAIVTTYPLFGSALLIRLRAKFVRKLNKKRSR</sequence>
<dbReference type="Proteomes" id="UP001162992">
    <property type="component" value="Chromosome 23"/>
</dbReference>
<evidence type="ECO:0000313" key="1">
    <source>
        <dbReference type="EMBL" id="KAJ7513815.1"/>
    </source>
</evidence>
<dbReference type="EMBL" id="CM055114">
    <property type="protein sequence ID" value="KAJ7513815.1"/>
    <property type="molecule type" value="Genomic_DNA"/>
</dbReference>
<keyword evidence="2" id="KW-1185">Reference proteome</keyword>
<proteinExistence type="predicted"/>
<comment type="caution">
    <text evidence="1">The sequence shown here is derived from an EMBL/GenBank/DDBJ whole genome shotgun (WGS) entry which is preliminary data.</text>
</comment>
<name>A0ACC2A8G9_DIPCM</name>